<evidence type="ECO:0000256" key="2">
    <source>
        <dbReference type="SAM" id="Phobius"/>
    </source>
</evidence>
<keyword evidence="2" id="KW-0812">Transmembrane</keyword>
<keyword evidence="2" id="KW-1133">Transmembrane helix</keyword>
<name>A0A5B9MQ83_9BACT</name>
<evidence type="ECO:0000256" key="1">
    <source>
        <dbReference type="SAM" id="MobiDB-lite"/>
    </source>
</evidence>
<dbReference type="RefSeq" id="WP_147870955.1">
    <property type="nucleotide sequence ID" value="NZ_CP036264.1"/>
</dbReference>
<dbReference type="AlphaFoldDB" id="A0A5B9MQ83"/>
<dbReference type="KEGG" id="smam:Mal15_60260"/>
<organism evidence="4 5">
    <name type="scientific">Stieleria maiorica</name>
    <dbReference type="NCBI Taxonomy" id="2795974"/>
    <lineage>
        <taxon>Bacteria</taxon>
        <taxon>Pseudomonadati</taxon>
        <taxon>Planctomycetota</taxon>
        <taxon>Planctomycetia</taxon>
        <taxon>Pirellulales</taxon>
        <taxon>Pirellulaceae</taxon>
        <taxon>Stieleria</taxon>
    </lineage>
</organism>
<dbReference type="EMBL" id="CP036264">
    <property type="protein sequence ID" value="QEG01945.1"/>
    <property type="molecule type" value="Genomic_DNA"/>
</dbReference>
<sequence length="400" mass="44140">MKNTLRKSWLILHRWLGLTVGAVLVLVGLTGSLLVFDHAIDEWLNPTLLLSQESGDRKPVAEVVAAAEAGYQGSANQAVSVTRPRVDHGVWTVWFSERSEEGRRFVAVHVDPFTAGVTGQRVWGEDLMSWVYRLHFRLLAGTPGAVIVGLVGIIAIVSIVSGVYLWWPLWKNSWRAAFAIRKGARFSFDLHKSAGMASAVFLLVIAFTGVYMEFHDWFRAAIGTFAEVTDPPGELTSAVIEKADRLSPDEAIAIAQERFPGATFDHLHPPQGADGFYEVAFRQPGEVQTSYGRSQVFLDQYSGELLALRRPQDGTSADAFFAWQFPLHNGEAFGLLGRWIVFVIGLTPAVLYVTGVVVWWRRAGSRRRQTQRNRKGDSPTPPAESAEGAEAEGERVPALA</sequence>
<keyword evidence="5" id="KW-1185">Reference proteome</keyword>
<dbReference type="PANTHER" id="PTHR34219">
    <property type="entry name" value="IRON-REGULATED INNER MEMBRANE PROTEIN-RELATED"/>
    <property type="match status" value="1"/>
</dbReference>
<protein>
    <submittedName>
        <fullName evidence="4">PepSY-associated TM helix</fullName>
    </submittedName>
</protein>
<dbReference type="InterPro" id="IPR005625">
    <property type="entry name" value="PepSY-ass_TM"/>
</dbReference>
<feature type="transmembrane region" description="Helical" evidence="2">
    <location>
        <begin position="145"/>
        <end position="169"/>
    </location>
</feature>
<reference evidence="4 5" key="1">
    <citation type="submission" date="2019-02" db="EMBL/GenBank/DDBJ databases">
        <title>Planctomycetal bacteria perform biofilm scaping via a novel small molecule.</title>
        <authorList>
            <person name="Jeske O."/>
            <person name="Boedeker C."/>
            <person name="Wiegand S."/>
            <person name="Breitling P."/>
            <person name="Kallscheuer N."/>
            <person name="Jogler M."/>
            <person name="Rohde M."/>
            <person name="Petersen J."/>
            <person name="Medema M.H."/>
            <person name="Surup F."/>
            <person name="Jogler C."/>
        </authorList>
    </citation>
    <scope>NUCLEOTIDE SEQUENCE [LARGE SCALE GENOMIC DNA]</scope>
    <source>
        <strain evidence="4 5">Mal15</strain>
    </source>
</reference>
<dbReference type="Pfam" id="PF03929">
    <property type="entry name" value="PepSY_TM"/>
    <property type="match status" value="1"/>
</dbReference>
<feature type="region of interest" description="Disordered" evidence="1">
    <location>
        <begin position="367"/>
        <end position="400"/>
    </location>
</feature>
<evidence type="ECO:0000259" key="3">
    <source>
        <dbReference type="Pfam" id="PF03413"/>
    </source>
</evidence>
<feature type="transmembrane region" description="Helical" evidence="2">
    <location>
        <begin position="190"/>
        <end position="212"/>
    </location>
</feature>
<dbReference type="InterPro" id="IPR025711">
    <property type="entry name" value="PepSY"/>
</dbReference>
<proteinExistence type="predicted"/>
<evidence type="ECO:0000313" key="4">
    <source>
        <dbReference type="EMBL" id="QEG01945.1"/>
    </source>
</evidence>
<dbReference type="Proteomes" id="UP000321353">
    <property type="component" value="Chromosome"/>
</dbReference>
<keyword evidence="2" id="KW-0472">Membrane</keyword>
<feature type="domain" description="PepSY" evidence="3">
    <location>
        <begin position="245"/>
        <end position="307"/>
    </location>
</feature>
<accession>A0A5B9MQ83</accession>
<gene>
    <name evidence="4" type="ORF">Mal15_60260</name>
</gene>
<evidence type="ECO:0000313" key="5">
    <source>
        <dbReference type="Proteomes" id="UP000321353"/>
    </source>
</evidence>
<feature type="transmembrane region" description="Helical" evidence="2">
    <location>
        <begin position="12"/>
        <end position="36"/>
    </location>
</feature>
<dbReference type="Pfam" id="PF03413">
    <property type="entry name" value="PepSY"/>
    <property type="match status" value="1"/>
</dbReference>
<feature type="transmembrane region" description="Helical" evidence="2">
    <location>
        <begin position="339"/>
        <end position="360"/>
    </location>
</feature>